<reference evidence="1" key="1">
    <citation type="journal article" date="2015" name="Nature">
        <title>Complex archaea that bridge the gap between prokaryotes and eukaryotes.</title>
        <authorList>
            <person name="Spang A."/>
            <person name="Saw J.H."/>
            <person name="Jorgensen S.L."/>
            <person name="Zaremba-Niedzwiedzka K."/>
            <person name="Martijn J."/>
            <person name="Lind A.E."/>
            <person name="van Eijk R."/>
            <person name="Schleper C."/>
            <person name="Guy L."/>
            <person name="Ettema T.J."/>
        </authorList>
    </citation>
    <scope>NUCLEOTIDE SEQUENCE</scope>
</reference>
<name>A0A0F9VCX7_9ZZZZ</name>
<proteinExistence type="predicted"/>
<evidence type="ECO:0000313" key="1">
    <source>
        <dbReference type="EMBL" id="KKN71416.1"/>
    </source>
</evidence>
<protein>
    <submittedName>
        <fullName evidence="1">Uncharacterized protein</fullName>
    </submittedName>
</protein>
<comment type="caution">
    <text evidence="1">The sequence shown here is derived from an EMBL/GenBank/DDBJ whole genome shotgun (WGS) entry which is preliminary data.</text>
</comment>
<dbReference type="AlphaFoldDB" id="A0A0F9VCX7"/>
<gene>
    <name evidence="1" type="ORF">LCGC14_0421380</name>
</gene>
<accession>A0A0F9VCX7</accession>
<organism evidence="1">
    <name type="scientific">marine sediment metagenome</name>
    <dbReference type="NCBI Taxonomy" id="412755"/>
    <lineage>
        <taxon>unclassified sequences</taxon>
        <taxon>metagenomes</taxon>
        <taxon>ecological metagenomes</taxon>
    </lineage>
</organism>
<dbReference type="EMBL" id="LAZR01000384">
    <property type="protein sequence ID" value="KKN71416.1"/>
    <property type="molecule type" value="Genomic_DNA"/>
</dbReference>
<sequence>MSIKAFWKHRVLNFFDPINNPEFKIGLWANCPVLAIQADPSIATVLLDDFFTFDTTKWARTVYPAGAPGGTVGIADAVEGIYNTYCDGDDNDEAYVVSEGQSWLMATGKPLWFEAKFTFTNSATTAGVFCVGITDTEENMMLDDEGGPAASYDGFVFYKESGDANLNFETSLAGAQVENATLNAFTSGTTYRLGIYYDGVTTITPYVDDVAKTAHTMATNTSEGSIIFGTKSNGAEEFIAMNYIKVVQMR</sequence>